<accession>A0ACC1ISS9</accession>
<dbReference type="Proteomes" id="UP001150581">
    <property type="component" value="Unassembled WGS sequence"/>
</dbReference>
<organism evidence="1 2">
    <name type="scientific">Kickxella alabastrina</name>
    <dbReference type="NCBI Taxonomy" id="61397"/>
    <lineage>
        <taxon>Eukaryota</taxon>
        <taxon>Fungi</taxon>
        <taxon>Fungi incertae sedis</taxon>
        <taxon>Zoopagomycota</taxon>
        <taxon>Kickxellomycotina</taxon>
        <taxon>Kickxellomycetes</taxon>
        <taxon>Kickxellales</taxon>
        <taxon>Kickxellaceae</taxon>
        <taxon>Kickxella</taxon>
    </lineage>
</organism>
<dbReference type="EMBL" id="JANBPG010000097">
    <property type="protein sequence ID" value="KAJ1900177.1"/>
    <property type="molecule type" value="Genomic_DNA"/>
</dbReference>
<proteinExistence type="predicted"/>
<sequence length="896" mass="97997">MVEPTHVGLFTIPESLSHIISGHKIKPVKPKTTEDNTANMQIIGGHKKLSSFLHLSSGTQKYEGRIAFSPYTGSLTDDDVTRDFRGAGSLDLETPMSTLPAAMSIGASITLNMRYVAKDMWRKVTFPPGITVTQARDLCMLRFNIWQQIMNCNENADLAFVTTSDGGSETQDRPSIDDPNNISRQTQSLGYKAGATAGLYGVVGSGSQASQSHNQFREQFGLFWTSAGHWLEADEMLNKYPLRKGEVLELQHIVDFIPLQPQEFRFSYAETAIYYLHTDGPSSNWQLHWAVLRCRVLRLYRKKGQQEADVEIDLTQPYRLTDQDGRSWPRSSSKGNDLLNIQSLQECLPATPQAAASGGFLVIQLLAAAGSQHMHVFRSGNLFDYDVWHRTLRHTLSAETNSNMVPGGAGGSISGASNKNHSMAHLVHPSDTSVAGTAMLGRSTSVSGGDGSAGAQLAILQAIANGVVDKNSKQYASAQSSSALLSPQLSQRLTMLPTRHEGYVNRKSPDGYGFRRRFCVLNSTTLYGFLHANDCKDLAEDQLEGSCDFAIALDHKSVSVEAIAWNGRYLLRIFGPDSSRIRDRPGATALQPGGQVRIQCTDILATAAQAAIEQYGSTFGMLPDSCELARLMVDDHDEGQMWAVSLNSIAGLKITNQSRVIVGARRPHLFKDARMNATPKTNGEDEFHTLTGSKHQELTLEDCEVSSNATALSSPEVCRQQSLCEFFIKTDPMPGHQLQQPASVAHKQLLMSPPQHHLHQMMQPPQSPTSDHDSSKSLAPKWIPLDVDKYVKEEEERKRHHNVLGKDTTSTLPASVHSTHSFGRGLRSKASNVSDNDHTSHSSIGSNSGAGGGSSGGQNHSNSQSYSATSTAGAGRQPPRFNWFKRRGSTSKQQQN</sequence>
<comment type="caution">
    <text evidence="1">The sequence shown here is derived from an EMBL/GenBank/DDBJ whole genome shotgun (WGS) entry which is preliminary data.</text>
</comment>
<keyword evidence="2" id="KW-1185">Reference proteome</keyword>
<name>A0ACC1ISS9_9FUNG</name>
<evidence type="ECO:0000313" key="2">
    <source>
        <dbReference type="Proteomes" id="UP001150581"/>
    </source>
</evidence>
<gene>
    <name evidence="1" type="ORF">LPJ66_001635</name>
</gene>
<protein>
    <submittedName>
        <fullName evidence="1">Uncharacterized protein</fullName>
    </submittedName>
</protein>
<reference evidence="1" key="1">
    <citation type="submission" date="2022-07" db="EMBL/GenBank/DDBJ databases">
        <title>Phylogenomic reconstructions and comparative analyses of Kickxellomycotina fungi.</title>
        <authorList>
            <person name="Reynolds N.K."/>
            <person name="Stajich J.E."/>
            <person name="Barry K."/>
            <person name="Grigoriev I.V."/>
            <person name="Crous P."/>
            <person name="Smith M.E."/>
        </authorList>
    </citation>
    <scope>NUCLEOTIDE SEQUENCE</scope>
    <source>
        <strain evidence="1">Benny 63K</strain>
    </source>
</reference>
<evidence type="ECO:0000313" key="1">
    <source>
        <dbReference type="EMBL" id="KAJ1900177.1"/>
    </source>
</evidence>